<evidence type="ECO:0000256" key="3">
    <source>
        <dbReference type="ARBA" id="ARBA00022801"/>
    </source>
</evidence>
<evidence type="ECO:0000256" key="1">
    <source>
        <dbReference type="ARBA" id="ARBA00022490"/>
    </source>
</evidence>
<dbReference type="PANTHER" id="PTHR32194:SF0">
    <property type="entry name" value="ATP-DEPENDENT PROTEASE SUBUNIT HSLV"/>
    <property type="match status" value="1"/>
</dbReference>
<dbReference type="Gene3D" id="3.60.20.10">
    <property type="entry name" value="Glutamine Phosphoribosylpyrophosphate, subunit 1, domain 1"/>
    <property type="match status" value="1"/>
</dbReference>
<dbReference type="InterPro" id="IPR023333">
    <property type="entry name" value="Proteasome_suB-type"/>
</dbReference>
<sequence length="263" mass="28793">MIAGNFLDLLKQEHSPFASAPNLLHTTSASPQTAMSSATTILAFKYREGLLIAGDRRATAGNMVMFDRADKVIDIDRYSVMAIAGSPATAFEMARVLSHSFQYYRRSQLQDLSLEGKVRALSRLLKENVPAAVQGIGTVVPIFVAYDPENGQKHIYFYDMLGAEFEVVDFATTGSGSPGIRGVLHFYNRWNPKPISALSQDDAVVLAMRLLETAAEHDSATGGIKTAAQVFPTVKTITEEGVRSLSLANLKSLYHEKVENRHV</sequence>
<organism evidence="4">
    <name type="scientific">hydrothermal vent metagenome</name>
    <dbReference type="NCBI Taxonomy" id="652676"/>
    <lineage>
        <taxon>unclassified sequences</taxon>
        <taxon>metagenomes</taxon>
        <taxon>ecological metagenomes</taxon>
    </lineage>
</organism>
<dbReference type="EMBL" id="UOGF01000059">
    <property type="protein sequence ID" value="VAX30143.1"/>
    <property type="molecule type" value="Genomic_DNA"/>
</dbReference>
<dbReference type="GO" id="GO:0005839">
    <property type="term" value="C:proteasome core complex"/>
    <property type="evidence" value="ECO:0007669"/>
    <property type="project" value="InterPro"/>
</dbReference>
<name>A0A3B1D059_9ZZZZ</name>
<dbReference type="GO" id="GO:0008233">
    <property type="term" value="F:peptidase activity"/>
    <property type="evidence" value="ECO:0007669"/>
    <property type="project" value="UniProtKB-KW"/>
</dbReference>
<keyword evidence="1" id="KW-0963">Cytoplasm</keyword>
<dbReference type="SUPFAM" id="SSF56235">
    <property type="entry name" value="N-terminal nucleophile aminohydrolases (Ntn hydrolases)"/>
    <property type="match status" value="1"/>
</dbReference>
<evidence type="ECO:0000256" key="2">
    <source>
        <dbReference type="ARBA" id="ARBA00022670"/>
    </source>
</evidence>
<dbReference type="PROSITE" id="PS51476">
    <property type="entry name" value="PROTEASOME_BETA_2"/>
    <property type="match status" value="1"/>
</dbReference>
<dbReference type="InterPro" id="IPR001353">
    <property type="entry name" value="Proteasome_sua/b"/>
</dbReference>
<keyword evidence="3 4" id="KW-0378">Hydrolase</keyword>
<dbReference type="Pfam" id="PF00227">
    <property type="entry name" value="Proteasome"/>
    <property type="match status" value="1"/>
</dbReference>
<keyword evidence="2" id="KW-0645">Protease</keyword>
<dbReference type="GO" id="GO:0005737">
    <property type="term" value="C:cytoplasm"/>
    <property type="evidence" value="ECO:0007669"/>
    <property type="project" value="TreeGrafter"/>
</dbReference>
<dbReference type="EC" id="3.4.25.1" evidence="4"/>
<gene>
    <name evidence="4" type="ORF">MNBD_NITROSPIRAE01-1294</name>
</gene>
<protein>
    <submittedName>
        <fullName evidence="4">Proteasome subunit beta, bacterial</fullName>
        <ecNumber evidence="4">3.4.25.1</ecNumber>
    </submittedName>
</protein>
<dbReference type="GO" id="GO:0051603">
    <property type="term" value="P:proteolysis involved in protein catabolic process"/>
    <property type="evidence" value="ECO:0007669"/>
    <property type="project" value="InterPro"/>
</dbReference>
<accession>A0A3B1D059</accession>
<dbReference type="InterPro" id="IPR029055">
    <property type="entry name" value="Ntn_hydrolases_N"/>
</dbReference>
<dbReference type="AlphaFoldDB" id="A0A3B1D059"/>
<proteinExistence type="predicted"/>
<reference evidence="4" key="1">
    <citation type="submission" date="2018-06" db="EMBL/GenBank/DDBJ databases">
        <authorList>
            <person name="Zhirakovskaya E."/>
        </authorList>
    </citation>
    <scope>NUCLEOTIDE SEQUENCE</scope>
</reference>
<evidence type="ECO:0000313" key="4">
    <source>
        <dbReference type="EMBL" id="VAX30143.1"/>
    </source>
</evidence>
<dbReference type="PANTHER" id="PTHR32194">
    <property type="entry name" value="METALLOPROTEASE TLDD"/>
    <property type="match status" value="1"/>
</dbReference>
<keyword evidence="4" id="KW-0647">Proteasome</keyword>